<dbReference type="GO" id="GO:0000976">
    <property type="term" value="F:transcription cis-regulatory region binding"/>
    <property type="evidence" value="ECO:0007669"/>
    <property type="project" value="TreeGrafter"/>
</dbReference>
<dbReference type="InterPro" id="IPR028082">
    <property type="entry name" value="Peripla_BP_I"/>
</dbReference>
<dbReference type="InterPro" id="IPR046335">
    <property type="entry name" value="LacI/GalR-like_sensor"/>
</dbReference>
<dbReference type="InterPro" id="IPR000843">
    <property type="entry name" value="HTH_LacI"/>
</dbReference>
<keyword evidence="2" id="KW-0238">DNA-binding</keyword>
<feature type="domain" description="HTH lacI-type" evidence="4">
    <location>
        <begin position="14"/>
        <end position="68"/>
    </location>
</feature>
<dbReference type="InterPro" id="IPR010982">
    <property type="entry name" value="Lambda_DNA-bd_dom_sf"/>
</dbReference>
<reference evidence="5 6" key="1">
    <citation type="submission" date="2018-06" db="EMBL/GenBank/DDBJ databases">
        <title>Streptacidiphilus pinicola sp. nov., isolated from pine grove soil.</title>
        <authorList>
            <person name="Roh S.G."/>
            <person name="Park S."/>
            <person name="Kim M.-K."/>
            <person name="Yun B.-R."/>
            <person name="Park J."/>
            <person name="Kim M.J."/>
            <person name="Kim Y.S."/>
            <person name="Kim S.B."/>
        </authorList>
    </citation>
    <scope>NUCLEOTIDE SEQUENCE [LARGE SCALE GENOMIC DNA]</scope>
    <source>
        <strain evidence="5 6">MMS16-CNU450</strain>
    </source>
</reference>
<keyword evidence="1" id="KW-0805">Transcription regulation</keyword>
<evidence type="ECO:0000256" key="3">
    <source>
        <dbReference type="ARBA" id="ARBA00023163"/>
    </source>
</evidence>
<evidence type="ECO:0000259" key="4">
    <source>
        <dbReference type="PROSITE" id="PS50932"/>
    </source>
</evidence>
<dbReference type="SMART" id="SM00354">
    <property type="entry name" value="HTH_LACI"/>
    <property type="match status" value="1"/>
</dbReference>
<dbReference type="PANTHER" id="PTHR30146">
    <property type="entry name" value="LACI-RELATED TRANSCRIPTIONAL REPRESSOR"/>
    <property type="match status" value="1"/>
</dbReference>
<dbReference type="CDD" id="cd06267">
    <property type="entry name" value="PBP1_LacI_sugar_binding-like"/>
    <property type="match status" value="1"/>
</dbReference>
<evidence type="ECO:0000313" key="6">
    <source>
        <dbReference type="Proteomes" id="UP000248889"/>
    </source>
</evidence>
<dbReference type="CDD" id="cd01392">
    <property type="entry name" value="HTH_LacI"/>
    <property type="match status" value="1"/>
</dbReference>
<dbReference type="Pfam" id="PF00356">
    <property type="entry name" value="LacI"/>
    <property type="match status" value="1"/>
</dbReference>
<dbReference type="GO" id="GO:0003700">
    <property type="term" value="F:DNA-binding transcription factor activity"/>
    <property type="evidence" value="ECO:0007669"/>
    <property type="project" value="TreeGrafter"/>
</dbReference>
<dbReference type="Gene3D" id="3.40.50.2300">
    <property type="match status" value="2"/>
</dbReference>
<keyword evidence="3" id="KW-0804">Transcription</keyword>
<gene>
    <name evidence="5" type="ORF">DN069_09365</name>
</gene>
<evidence type="ECO:0000256" key="2">
    <source>
        <dbReference type="ARBA" id="ARBA00023125"/>
    </source>
</evidence>
<dbReference type="Proteomes" id="UP000248889">
    <property type="component" value="Unassembled WGS sequence"/>
</dbReference>
<dbReference type="RefSeq" id="WP_111500410.1">
    <property type="nucleotide sequence ID" value="NZ_QKYN01000036.1"/>
</dbReference>
<accession>A0A2X0KGJ6</accession>
<comment type="caution">
    <text evidence="5">The sequence shown here is derived from an EMBL/GenBank/DDBJ whole genome shotgun (WGS) entry which is preliminary data.</text>
</comment>
<dbReference type="AlphaFoldDB" id="A0A2X0KGJ6"/>
<keyword evidence="6" id="KW-1185">Reference proteome</keyword>
<dbReference type="PROSITE" id="PS50932">
    <property type="entry name" value="HTH_LACI_2"/>
    <property type="match status" value="1"/>
</dbReference>
<evidence type="ECO:0000256" key="1">
    <source>
        <dbReference type="ARBA" id="ARBA00023015"/>
    </source>
</evidence>
<dbReference type="SUPFAM" id="SSF47413">
    <property type="entry name" value="lambda repressor-like DNA-binding domains"/>
    <property type="match status" value="1"/>
</dbReference>
<dbReference type="OrthoDB" id="3595338at2"/>
<dbReference type="Gene3D" id="1.10.260.40">
    <property type="entry name" value="lambda repressor-like DNA-binding domains"/>
    <property type="match status" value="1"/>
</dbReference>
<sequence length="342" mass="36201">MSAGTDHPGVPIRPTMKDVAAAAGVGLKTVSRVVNGEAGVSEETARRVRAVIDQLGFRRNDGARLLRQGARTGSVGLLLEDVADPFYSQLSRAVEEVVRAHGALLLTGSSAEDSERERALALGFCARRVDGLVVVPTSADHGYLAPEAAAGTALVCVDRPMPGLDVDTVLADNRAGAAIGTAHLLRQGHRRIGYLGDAPDIFTAAERLAGYRQAMADAGHPVDESWIAMGRPDPLEVRFVLARLLGGPEPVTALMCGNNRTTVAVLRELAGRQERPALVGFDDFELADLLAVPVTVVAQDPALMGRTAAELLFRRLHGEPAPAQHILVRTRLIPRGSGEIPP</sequence>
<proteinExistence type="predicted"/>
<dbReference type="PANTHER" id="PTHR30146:SF109">
    <property type="entry name" value="HTH-TYPE TRANSCRIPTIONAL REGULATOR GALS"/>
    <property type="match status" value="1"/>
</dbReference>
<dbReference type="Pfam" id="PF13377">
    <property type="entry name" value="Peripla_BP_3"/>
    <property type="match status" value="1"/>
</dbReference>
<dbReference type="PROSITE" id="PS00356">
    <property type="entry name" value="HTH_LACI_1"/>
    <property type="match status" value="1"/>
</dbReference>
<organism evidence="5 6">
    <name type="scientific">Streptacidiphilus pinicola</name>
    <dbReference type="NCBI Taxonomy" id="2219663"/>
    <lineage>
        <taxon>Bacteria</taxon>
        <taxon>Bacillati</taxon>
        <taxon>Actinomycetota</taxon>
        <taxon>Actinomycetes</taxon>
        <taxon>Kitasatosporales</taxon>
        <taxon>Streptomycetaceae</taxon>
        <taxon>Streptacidiphilus</taxon>
    </lineage>
</organism>
<dbReference type="SUPFAM" id="SSF53822">
    <property type="entry name" value="Periplasmic binding protein-like I"/>
    <property type="match status" value="1"/>
</dbReference>
<dbReference type="EMBL" id="QKYN01000036">
    <property type="protein sequence ID" value="RAG85970.1"/>
    <property type="molecule type" value="Genomic_DNA"/>
</dbReference>
<name>A0A2X0KGJ6_9ACTN</name>
<evidence type="ECO:0000313" key="5">
    <source>
        <dbReference type="EMBL" id="RAG85970.1"/>
    </source>
</evidence>
<protein>
    <submittedName>
        <fullName evidence="5">LacI family transcriptional regulator</fullName>
    </submittedName>
</protein>